<feature type="region of interest" description="Disordered" evidence="22">
    <location>
        <begin position="1088"/>
        <end position="1109"/>
    </location>
</feature>
<organism evidence="24 25">
    <name type="scientific">Hordeum vulgare subsp. vulgare</name>
    <name type="common">Domesticated barley</name>
    <dbReference type="NCBI Taxonomy" id="112509"/>
    <lineage>
        <taxon>Eukaryota</taxon>
        <taxon>Viridiplantae</taxon>
        <taxon>Streptophyta</taxon>
        <taxon>Embryophyta</taxon>
        <taxon>Tracheophyta</taxon>
        <taxon>Spermatophyta</taxon>
        <taxon>Magnoliopsida</taxon>
        <taxon>Liliopsida</taxon>
        <taxon>Poales</taxon>
        <taxon>Poaceae</taxon>
        <taxon>BOP clade</taxon>
        <taxon>Pooideae</taxon>
        <taxon>Triticodae</taxon>
        <taxon>Triticeae</taxon>
        <taxon>Hordeinae</taxon>
        <taxon>Hordeum</taxon>
    </lineage>
</organism>
<keyword evidence="14 21" id="KW-0067">ATP-binding</keyword>
<evidence type="ECO:0000259" key="23">
    <source>
        <dbReference type="PROSITE" id="PS50011"/>
    </source>
</evidence>
<keyword evidence="18" id="KW-0325">Glycoprotein</keyword>
<evidence type="ECO:0000256" key="15">
    <source>
        <dbReference type="ARBA" id="ARBA00022989"/>
    </source>
</evidence>
<keyword evidence="15" id="KW-1133">Transmembrane helix</keyword>
<evidence type="ECO:0000256" key="18">
    <source>
        <dbReference type="ARBA" id="ARBA00023180"/>
    </source>
</evidence>
<dbReference type="Gramene" id="HORVU.MOREX.r2.7HG0581750.1">
    <property type="protein sequence ID" value="HORVU.MOREX.r2.7HG0581750.1"/>
    <property type="gene ID" value="HORVU.MOREX.r2.7HG0581750"/>
</dbReference>
<evidence type="ECO:0000256" key="12">
    <source>
        <dbReference type="ARBA" id="ARBA00022741"/>
    </source>
</evidence>
<feature type="domain" description="Protein kinase" evidence="23">
    <location>
        <begin position="794"/>
        <end position="1091"/>
    </location>
</feature>
<keyword evidence="25" id="KW-1185">Reference proteome</keyword>
<dbReference type="Pfam" id="PF13855">
    <property type="entry name" value="LRR_8"/>
    <property type="match status" value="1"/>
</dbReference>
<evidence type="ECO:0000256" key="19">
    <source>
        <dbReference type="ARBA" id="ARBA00047899"/>
    </source>
</evidence>
<dbReference type="Gene3D" id="1.10.510.10">
    <property type="entry name" value="Transferase(Phosphotransferase) domain 1"/>
    <property type="match status" value="1"/>
</dbReference>
<evidence type="ECO:0000256" key="2">
    <source>
        <dbReference type="ARBA" id="ARBA00008684"/>
    </source>
</evidence>
<dbReference type="InterPro" id="IPR013210">
    <property type="entry name" value="LRR_N_plant-typ"/>
</dbReference>
<accession>A0A8I6YH23</accession>
<dbReference type="SUPFAM" id="SSF52047">
    <property type="entry name" value="RNI-like"/>
    <property type="match status" value="1"/>
</dbReference>
<keyword evidence="8" id="KW-0808">Transferase</keyword>
<dbReference type="EnsemblPlants" id="HORVU.MOREX.r3.7HG0701280.1">
    <property type="protein sequence ID" value="HORVU.MOREX.r3.7HG0701280.1"/>
    <property type="gene ID" value="HORVU.MOREX.r3.7HG0701280"/>
</dbReference>
<dbReference type="Gramene" id="HORVU.MOREX.r3.7HG0701280.1">
    <property type="protein sequence ID" value="HORVU.MOREX.r3.7HG0701280.1"/>
    <property type="gene ID" value="HORVU.MOREX.r3.7HG0701280"/>
</dbReference>
<dbReference type="InterPro" id="IPR017441">
    <property type="entry name" value="Protein_kinase_ATP_BS"/>
</dbReference>
<proteinExistence type="inferred from homology"/>
<keyword evidence="13" id="KW-0418">Kinase</keyword>
<dbReference type="Gene3D" id="3.30.200.20">
    <property type="entry name" value="Phosphorylase Kinase, domain 1"/>
    <property type="match status" value="1"/>
</dbReference>
<dbReference type="FunFam" id="3.80.10.10:FF:002003">
    <property type="entry name" value="Putative leucine-rich repeat receptor-like protein kinase family protein"/>
    <property type="match status" value="1"/>
</dbReference>
<evidence type="ECO:0000256" key="10">
    <source>
        <dbReference type="ARBA" id="ARBA00022729"/>
    </source>
</evidence>
<dbReference type="GO" id="GO:0005524">
    <property type="term" value="F:ATP binding"/>
    <property type="evidence" value="ECO:0007669"/>
    <property type="project" value="UniProtKB-UniRule"/>
</dbReference>
<dbReference type="EC" id="2.7.11.1" evidence="3"/>
<evidence type="ECO:0000256" key="13">
    <source>
        <dbReference type="ARBA" id="ARBA00022777"/>
    </source>
</evidence>
<dbReference type="PANTHER" id="PTHR48056:SF25">
    <property type="entry name" value="PROTEIN KINASE DOMAIN-CONTAINING PROTEIN"/>
    <property type="match status" value="1"/>
</dbReference>
<reference evidence="24" key="2">
    <citation type="submission" date="2020-10" db="EMBL/GenBank/DDBJ databases">
        <authorList>
            <person name="Scholz U."/>
            <person name="Mascher M."/>
            <person name="Fiebig A."/>
        </authorList>
    </citation>
    <scope>NUCLEOTIDE SEQUENCE [LARGE SCALE GENOMIC DNA]</scope>
    <source>
        <strain evidence="24">cv. Morex</strain>
    </source>
</reference>
<dbReference type="SMART" id="SM00369">
    <property type="entry name" value="LRR_TYP"/>
    <property type="match status" value="5"/>
</dbReference>
<dbReference type="Gene3D" id="3.80.10.10">
    <property type="entry name" value="Ribonuclease Inhibitor"/>
    <property type="match status" value="3"/>
</dbReference>
<keyword evidence="16" id="KW-0472">Membrane</keyword>
<dbReference type="Pfam" id="PF00069">
    <property type="entry name" value="Pkinase"/>
    <property type="match status" value="1"/>
</dbReference>
<dbReference type="SUPFAM" id="SSF52058">
    <property type="entry name" value="L domain-like"/>
    <property type="match status" value="1"/>
</dbReference>
<evidence type="ECO:0000256" key="8">
    <source>
        <dbReference type="ARBA" id="ARBA00022679"/>
    </source>
</evidence>
<keyword evidence="10" id="KW-0732">Signal</keyword>
<dbReference type="InterPro" id="IPR001611">
    <property type="entry name" value="Leu-rich_rpt"/>
</dbReference>
<dbReference type="InterPro" id="IPR003591">
    <property type="entry name" value="Leu-rich_rpt_typical-subtyp"/>
</dbReference>
<evidence type="ECO:0000256" key="1">
    <source>
        <dbReference type="ARBA" id="ARBA00004162"/>
    </source>
</evidence>
<keyword evidence="11" id="KW-0677">Repeat</keyword>
<protein>
    <recommendedName>
        <fullName evidence="3">non-specific serine/threonine protein kinase</fullName>
        <ecNumber evidence="3">2.7.11.1</ecNumber>
    </recommendedName>
</protein>
<dbReference type="PROSITE" id="PS00107">
    <property type="entry name" value="PROTEIN_KINASE_ATP"/>
    <property type="match status" value="1"/>
</dbReference>
<dbReference type="PANTHER" id="PTHR48056">
    <property type="entry name" value="LRR RECEPTOR-LIKE SERINE/THREONINE-PROTEIN KINASE-RELATED"/>
    <property type="match status" value="1"/>
</dbReference>
<dbReference type="InterPro" id="IPR032675">
    <property type="entry name" value="LRR_dom_sf"/>
</dbReference>
<evidence type="ECO:0000256" key="20">
    <source>
        <dbReference type="ARBA" id="ARBA00048679"/>
    </source>
</evidence>
<dbReference type="GO" id="GO:0004672">
    <property type="term" value="F:protein kinase activity"/>
    <property type="evidence" value="ECO:0000318"/>
    <property type="project" value="GO_Central"/>
</dbReference>
<evidence type="ECO:0000256" key="11">
    <source>
        <dbReference type="ARBA" id="ARBA00022737"/>
    </source>
</evidence>
<comment type="catalytic activity">
    <reaction evidence="20">
        <text>L-seryl-[protein] + ATP = O-phospho-L-seryl-[protein] + ADP + H(+)</text>
        <dbReference type="Rhea" id="RHEA:17989"/>
        <dbReference type="Rhea" id="RHEA-COMP:9863"/>
        <dbReference type="Rhea" id="RHEA-COMP:11604"/>
        <dbReference type="ChEBI" id="CHEBI:15378"/>
        <dbReference type="ChEBI" id="CHEBI:29999"/>
        <dbReference type="ChEBI" id="CHEBI:30616"/>
        <dbReference type="ChEBI" id="CHEBI:83421"/>
        <dbReference type="ChEBI" id="CHEBI:456216"/>
        <dbReference type="EC" id="2.7.11.1"/>
    </reaction>
</comment>
<evidence type="ECO:0000256" key="6">
    <source>
        <dbReference type="ARBA" id="ARBA00022553"/>
    </source>
</evidence>
<dbReference type="Pfam" id="PF00560">
    <property type="entry name" value="LRR_1"/>
    <property type="match status" value="6"/>
</dbReference>
<comment type="similarity">
    <text evidence="2">Belongs to the protein kinase superfamily. Ser/Thr protein kinase family.</text>
</comment>
<evidence type="ECO:0000313" key="24">
    <source>
        <dbReference type="EnsemblPlants" id="HORVU.MOREX.r3.7HG0701280.1"/>
    </source>
</evidence>
<dbReference type="FunFam" id="1.10.510.10:FF:000417">
    <property type="entry name" value="Leucine-rich repeat receptor-like protein kinase"/>
    <property type="match status" value="1"/>
</dbReference>
<dbReference type="AlphaFoldDB" id="A0A8I6YH23"/>
<evidence type="ECO:0000256" key="4">
    <source>
        <dbReference type="ARBA" id="ARBA00022475"/>
    </source>
</evidence>
<dbReference type="Pfam" id="PF08263">
    <property type="entry name" value="LRRNT_2"/>
    <property type="match status" value="1"/>
</dbReference>
<gene>
    <name evidence="24" type="primary">LOC123409503</name>
</gene>
<dbReference type="GO" id="GO:0004674">
    <property type="term" value="F:protein serine/threonine kinase activity"/>
    <property type="evidence" value="ECO:0007669"/>
    <property type="project" value="UniProtKB-KW"/>
</dbReference>
<dbReference type="InterPro" id="IPR008271">
    <property type="entry name" value="Ser/Thr_kinase_AS"/>
</dbReference>
<keyword evidence="4" id="KW-1003">Cell membrane</keyword>
<evidence type="ECO:0000256" key="17">
    <source>
        <dbReference type="ARBA" id="ARBA00023170"/>
    </source>
</evidence>
<evidence type="ECO:0000256" key="14">
    <source>
        <dbReference type="ARBA" id="ARBA00022840"/>
    </source>
</evidence>
<keyword evidence="5" id="KW-0723">Serine/threonine-protein kinase</keyword>
<keyword evidence="9" id="KW-0812">Transmembrane</keyword>
<evidence type="ECO:0000313" key="25">
    <source>
        <dbReference type="Proteomes" id="UP000011116"/>
    </source>
</evidence>
<dbReference type="InterPro" id="IPR000719">
    <property type="entry name" value="Prot_kinase_dom"/>
</dbReference>
<sequence>MCMAHGKKLEQWRLLLSSRQSRLFLSCMQSQACPTTAIITTARSLFSTPLSLSSTTTTTTTPSSFRASHHDVHAPVQHRHYLSLLHFTIASPPHTANTPTNTMAAQVPFHGLLLVLPLLTITAASSAPLPLLALLSLKSSLNDPAGALSPWTYAAAASAGATRSLSPPWCAWPGVACDAATGDVVGVDLSRRNLSGTVSPTAAALLAPTLASLNLSWNAFTGELPPAVFLLRRLVKLDISHNFFNSTFPDGITKLGSLAVLDAYSNCFVGQLPRGIRELHRLEHLNLGGSFFNGSIPVEVGQLRQLRFLHLAGNALSGRLPKELGELPLLERLEIGYNGYNGGIPAEFGGLTQLQYLDIAAANASGPLPPELGGLARLEYLFLFKNRLAGAIPPPWSRLRALQVLDLSDNHLAGVIPAGLGELANLTTLNVMSNFLSGTIPATIGELPNLEVLQLWNNSLTGRLPELLGANGRLVRLDVSTNSLSGPIPSGLCAGHRLLRLILFANRFDSAIPASLANCSSLWRVRLESNRLTGAIPSGFGAVQNLTYMDLSSNELTGGIPADLVISPSLEYLNVSGNPMGGTLPSNTWRAPKLQVLAASKCALDGEIPPFGTSGCANLYRLELAWNELSGAVPGDIGSCKRLVSLRLQHNNLSGEIPAVLAALPSVTEVDLSWNGLTGSIPPGVANCTTLETFDVSFNHLAPVGTPSRSPNTGEGSSARHAAAMWVSAVAVAFAGMVVLALTAGWLQCLEDDSVAANGGGAGGARPNVVVGPWRMTAFQRLSFTADDVVRCVEGSDGIVGAGSSGTVYRAKMPNGEVIAVKKLWQAPGQKETAADHAAKQMDTQEGGDGNERVLAEVEMLGHLRHRNIVRLLGLCTNGETTMLLYEYMPNGSLDELLHGATAGKMPKARPEWDARYRIAVGVAQGVSYLHHDCLPAVAHRDLKPSNILLDDDMEARVADFGVAKALQGAAPMSVVAGSCGYIAPEYTYTLRVDEKSDVYSYGVVLLEILTGRGSVEAEYGEGSNIVDWVRCKVAGGGGGLRDVMEHVGGSSEAAREEMALVLRVALLCTSRCPQDRPSMRDVLSMLQEARPRPSQKPAAKHVYGVPRS</sequence>
<dbReference type="PROSITE" id="PS00108">
    <property type="entry name" value="PROTEIN_KINASE_ST"/>
    <property type="match status" value="1"/>
</dbReference>
<evidence type="ECO:0000256" key="22">
    <source>
        <dbReference type="SAM" id="MobiDB-lite"/>
    </source>
</evidence>
<dbReference type="InterPro" id="IPR011009">
    <property type="entry name" value="Kinase-like_dom_sf"/>
</dbReference>
<feature type="binding site" evidence="21">
    <location>
        <position position="823"/>
    </location>
    <ligand>
        <name>ATP</name>
        <dbReference type="ChEBI" id="CHEBI:30616"/>
    </ligand>
</feature>
<evidence type="ECO:0000256" key="3">
    <source>
        <dbReference type="ARBA" id="ARBA00012513"/>
    </source>
</evidence>
<keyword evidence="6" id="KW-0597">Phosphoprotein</keyword>
<evidence type="ECO:0000256" key="5">
    <source>
        <dbReference type="ARBA" id="ARBA00022527"/>
    </source>
</evidence>
<dbReference type="FunFam" id="3.80.10.10:FF:000095">
    <property type="entry name" value="LRR receptor-like serine/threonine-protein kinase GSO1"/>
    <property type="match status" value="1"/>
</dbReference>
<dbReference type="PROSITE" id="PS50011">
    <property type="entry name" value="PROTEIN_KINASE_DOM"/>
    <property type="match status" value="1"/>
</dbReference>
<keyword evidence="17" id="KW-0675">Receptor</keyword>
<dbReference type="InterPro" id="IPR050647">
    <property type="entry name" value="Plant_LRR-RLKs"/>
</dbReference>
<keyword evidence="12 21" id="KW-0547">Nucleotide-binding</keyword>
<comment type="catalytic activity">
    <reaction evidence="19">
        <text>L-threonyl-[protein] + ATP = O-phospho-L-threonyl-[protein] + ADP + H(+)</text>
        <dbReference type="Rhea" id="RHEA:46608"/>
        <dbReference type="Rhea" id="RHEA-COMP:11060"/>
        <dbReference type="Rhea" id="RHEA-COMP:11605"/>
        <dbReference type="ChEBI" id="CHEBI:15378"/>
        <dbReference type="ChEBI" id="CHEBI:30013"/>
        <dbReference type="ChEBI" id="CHEBI:30616"/>
        <dbReference type="ChEBI" id="CHEBI:61977"/>
        <dbReference type="ChEBI" id="CHEBI:456216"/>
        <dbReference type="EC" id="2.7.11.1"/>
    </reaction>
</comment>
<dbReference type="SMR" id="A0A8I6YH23"/>
<reference evidence="24" key="3">
    <citation type="submission" date="2022-01" db="UniProtKB">
        <authorList>
            <consortium name="EnsemblPlants"/>
        </authorList>
    </citation>
    <scope>IDENTIFICATION</scope>
    <source>
        <strain evidence="24">subsp. vulgare</strain>
    </source>
</reference>
<evidence type="ECO:0000256" key="21">
    <source>
        <dbReference type="PROSITE-ProRule" id="PRU10141"/>
    </source>
</evidence>
<comment type="subcellular location">
    <subcellularLocation>
        <location evidence="1">Cell membrane</location>
        <topology evidence="1">Single-pass membrane protein</topology>
    </subcellularLocation>
</comment>
<evidence type="ECO:0000256" key="16">
    <source>
        <dbReference type="ARBA" id="ARBA00023136"/>
    </source>
</evidence>
<dbReference type="SMART" id="SM00220">
    <property type="entry name" value="S_TKc"/>
    <property type="match status" value="1"/>
</dbReference>
<dbReference type="Proteomes" id="UP000011116">
    <property type="component" value="Chromosome 7H"/>
</dbReference>
<reference evidence="25" key="1">
    <citation type="journal article" date="2012" name="Nature">
        <title>A physical, genetic and functional sequence assembly of the barley genome.</title>
        <authorList>
            <consortium name="The International Barley Genome Sequencing Consortium"/>
            <person name="Mayer K.F."/>
            <person name="Waugh R."/>
            <person name="Brown J.W."/>
            <person name="Schulman A."/>
            <person name="Langridge P."/>
            <person name="Platzer M."/>
            <person name="Fincher G.B."/>
            <person name="Muehlbauer G.J."/>
            <person name="Sato K."/>
            <person name="Close T.J."/>
            <person name="Wise R.P."/>
            <person name="Stein N."/>
        </authorList>
    </citation>
    <scope>NUCLEOTIDE SEQUENCE [LARGE SCALE GENOMIC DNA]</scope>
    <source>
        <strain evidence="25">cv. Morex</strain>
    </source>
</reference>
<dbReference type="SUPFAM" id="SSF56112">
    <property type="entry name" value="Protein kinase-like (PK-like)"/>
    <property type="match status" value="1"/>
</dbReference>
<evidence type="ECO:0000256" key="7">
    <source>
        <dbReference type="ARBA" id="ARBA00022614"/>
    </source>
</evidence>
<evidence type="ECO:0000256" key="9">
    <source>
        <dbReference type="ARBA" id="ARBA00022692"/>
    </source>
</evidence>
<name>A0A8I6YH23_HORVV</name>
<keyword evidence="7" id="KW-0433">Leucine-rich repeat</keyword>
<dbReference type="FunFam" id="3.30.200.20:FF:000730">
    <property type="entry name" value="Putative leucine-rich repeat receptor-like protein kinase family protein"/>
    <property type="match status" value="1"/>
</dbReference>
<dbReference type="GO" id="GO:0005886">
    <property type="term" value="C:plasma membrane"/>
    <property type="evidence" value="ECO:0007669"/>
    <property type="project" value="UniProtKB-SubCell"/>
</dbReference>